<gene>
    <name evidence="2" type="ORF">BZL29_6390</name>
</gene>
<protein>
    <submittedName>
        <fullName evidence="2">Uncharacterized protein</fullName>
    </submittedName>
</protein>
<evidence type="ECO:0000313" key="2">
    <source>
        <dbReference type="EMBL" id="OOK69934.1"/>
    </source>
</evidence>
<proteinExistence type="predicted"/>
<dbReference type="EMBL" id="MVBN01000007">
    <property type="protein sequence ID" value="OOK69934.1"/>
    <property type="molecule type" value="Genomic_DNA"/>
</dbReference>
<feature type="transmembrane region" description="Helical" evidence="1">
    <location>
        <begin position="30"/>
        <end position="48"/>
    </location>
</feature>
<evidence type="ECO:0000313" key="3">
    <source>
        <dbReference type="Proteomes" id="UP000188532"/>
    </source>
</evidence>
<organism evidence="2 3">
    <name type="scientific">Mycobacterium kansasii</name>
    <dbReference type="NCBI Taxonomy" id="1768"/>
    <lineage>
        <taxon>Bacteria</taxon>
        <taxon>Bacillati</taxon>
        <taxon>Actinomycetota</taxon>
        <taxon>Actinomycetes</taxon>
        <taxon>Mycobacteriales</taxon>
        <taxon>Mycobacteriaceae</taxon>
        <taxon>Mycobacterium</taxon>
    </lineage>
</organism>
<comment type="caution">
    <text evidence="2">The sequence shown here is derived from an EMBL/GenBank/DDBJ whole genome shotgun (WGS) entry which is preliminary data.</text>
</comment>
<accession>A0A1V3WSL7</accession>
<evidence type="ECO:0000256" key="1">
    <source>
        <dbReference type="SAM" id="Phobius"/>
    </source>
</evidence>
<name>A0A1V3WSL7_MYCKA</name>
<keyword evidence="1" id="KW-0472">Membrane</keyword>
<reference evidence="2 3" key="1">
    <citation type="submission" date="2017-02" db="EMBL/GenBank/DDBJ databases">
        <title>Complete genome sequences of Mycobacterium kansasii strains isolated from rhesus macaques.</title>
        <authorList>
            <person name="Panda A."/>
            <person name="Nagaraj S."/>
            <person name="Zhao X."/>
            <person name="Tettelin H."/>
            <person name="Detolla L.J."/>
        </authorList>
    </citation>
    <scope>NUCLEOTIDE SEQUENCE [LARGE SCALE GENOMIC DNA]</scope>
    <source>
        <strain evidence="2 3">11-3469</strain>
    </source>
</reference>
<sequence>MLWTWQCSTGAQHRRQLVLRNSVLPARRPLAFLAGALAVVFCGGLFPARTRWVPR</sequence>
<dbReference type="Proteomes" id="UP000188532">
    <property type="component" value="Unassembled WGS sequence"/>
</dbReference>
<keyword evidence="1" id="KW-1133">Transmembrane helix</keyword>
<dbReference type="AlphaFoldDB" id="A0A1V3WSL7"/>
<keyword evidence="1" id="KW-0812">Transmembrane</keyword>